<evidence type="ECO:0000256" key="1">
    <source>
        <dbReference type="ARBA" id="ARBA00022737"/>
    </source>
</evidence>
<sequence>MTETMWPGEIWLSGRSGTFGSVARLCVHIDIRSFSIGTNQDSMEQDRASGSPPSTSCAAQRGRRTDNPPATENYKNLGDLAAEIAHIYHVDRQDSLQALRTRRQNHTVPATSEFISMAELLRSQPEPAPGQEIVDMILHDFCSSPTYQEEEDLPTSESPPWFRFRKKRIRTYVRKRAPAQQNVPSVAIEVDDEEEDDRLSCSSGLSVQEDHTAPTATTVCELDANTSQKICENLLNLSQYFSLSNPSSSSNQPPAVKIEIDLPTKVDPAKPSCSRDKDNHLSDTNSSAECTSIELENLETDLLGIGFTFEASEVCDIKPQVSGILGDTLFGDGKASTTIVQAQSDSKVCVDWSEGDSLLENYNTEKMSLSDEELEEKPLLIKPVKTEPEVLDSLTQSLLDDIPISEWQTPMDIPEESIKEPQELSQREVKIEPSEDKTQETVNASASKYISDAEFLQEIPLDEWQPMEIPEFVGFRTASDKPIVISEEMQERAAKFLADIEETEPKQPSDRPTESSEFVGFRTASNKPIEITEEMASKGAMFIAQFKASDQPSQSNEAEILQDIAFSEWEPIDMPEKPTKVPGREESSQTTSETKTPNKSQSVNIPQLIAFRKTPYKFMEVAEEMRIMGDKLMAEVESGLYQPSQRRNLQNPEILPANQSHRPNKVFEEASLVKEVAESNSEFVGFRTASDKPIVVSEEMKIKAAQFMSEFQTGGTNHELEDMKIRAKLEASCSNHQNEQAGSTDFVGFRTASNKAIVISEEMKEKAVRFMAEFQAETPQNTSSSPENKACDEGTEFFGFRTASNKRIEISEEMKNKAAKFMAEIQAESEVIHNQKPTSDNECLSDLSDNTSGEKFKGFPENRVLPLSEDEDIANDSVFPRLSQTTKILSDCEDDSRVCTPKQRRDTYDGIPSSKRLRKISNSSPEQNRQVHKTTSCNSALGTPIQSQEIHASLSQLAGLSPLDQKTKTSVIARRNLLTLSKRRKRSRTPTGTPIKSRLAAMPASTSTPLADRNTNHVQDAAATKQNAEDMSPICMPPNKSRRLGLSRSRY</sequence>
<keyword evidence="5" id="KW-1185">Reference proteome</keyword>
<evidence type="ECO:0000256" key="3">
    <source>
        <dbReference type="ARBA" id="ARBA00023204"/>
    </source>
</evidence>
<feature type="region of interest" description="Disordered" evidence="4">
    <location>
        <begin position="566"/>
        <end position="601"/>
    </location>
</feature>
<dbReference type="Proteomes" id="UP001652661">
    <property type="component" value="Chromosome 2R"/>
</dbReference>
<dbReference type="PANTHER" id="PTHR11289">
    <property type="entry name" value="BREAST CANCER TYPE 2 SUSCEPTIBILITY PROTEIN BRCA2"/>
    <property type="match status" value="1"/>
</dbReference>
<dbReference type="PANTHER" id="PTHR11289:SF0">
    <property type="entry name" value="BREAST CANCER TYPE 2 SUSCEPTIBILITY PROTEIN"/>
    <property type="match status" value="1"/>
</dbReference>
<feature type="region of interest" description="Disordered" evidence="4">
    <location>
        <begin position="502"/>
        <end position="525"/>
    </location>
</feature>
<proteinExistence type="predicted"/>
<feature type="compositionally biased region" description="Basic and acidic residues" evidence="4">
    <location>
        <begin position="503"/>
        <end position="514"/>
    </location>
</feature>
<feature type="compositionally biased region" description="Basic and acidic residues" evidence="4">
    <location>
        <begin position="267"/>
        <end position="281"/>
    </location>
</feature>
<evidence type="ECO:0000313" key="5">
    <source>
        <dbReference type="Proteomes" id="UP001652661"/>
    </source>
</evidence>
<dbReference type="InterPro" id="IPR002093">
    <property type="entry name" value="BRCA2_repeat"/>
</dbReference>
<evidence type="ECO:0000256" key="4">
    <source>
        <dbReference type="SAM" id="MobiDB-lite"/>
    </source>
</evidence>
<dbReference type="OrthoDB" id="21095at2759"/>
<accession>A0A6P4HMN9</accession>
<protein>
    <submittedName>
        <fullName evidence="6">Breast cancer type 2 susceptibility protein homolog isoform X1</fullName>
    </submittedName>
</protein>
<keyword evidence="1" id="KW-0677">Repeat</keyword>
<keyword evidence="3" id="KW-0234">DNA repair</keyword>
<keyword evidence="2" id="KW-0227">DNA damage</keyword>
<feature type="compositionally biased region" description="Polar residues" evidence="4">
    <location>
        <begin position="920"/>
        <end position="940"/>
    </location>
</feature>
<dbReference type="InterPro" id="IPR015525">
    <property type="entry name" value="BRCA2"/>
</dbReference>
<name>A0A6P4HMN9_DROKI</name>
<feature type="region of interest" description="Disordered" evidence="4">
    <location>
        <begin position="893"/>
        <end position="940"/>
    </location>
</feature>
<evidence type="ECO:0000313" key="6">
    <source>
        <dbReference type="RefSeq" id="XP_017016992.2"/>
    </source>
</evidence>
<feature type="region of interest" description="Disordered" evidence="4">
    <location>
        <begin position="980"/>
        <end position="1051"/>
    </location>
</feature>
<feature type="compositionally biased region" description="Basic and acidic residues" evidence="4">
    <location>
        <begin position="574"/>
        <end position="587"/>
    </location>
</feature>
<dbReference type="GeneID" id="108070869"/>
<organism evidence="5 6">
    <name type="scientific">Drosophila kikkawai</name>
    <name type="common">Fruit fly</name>
    <dbReference type="NCBI Taxonomy" id="30033"/>
    <lineage>
        <taxon>Eukaryota</taxon>
        <taxon>Metazoa</taxon>
        <taxon>Ecdysozoa</taxon>
        <taxon>Arthropoda</taxon>
        <taxon>Hexapoda</taxon>
        <taxon>Insecta</taxon>
        <taxon>Pterygota</taxon>
        <taxon>Neoptera</taxon>
        <taxon>Endopterygota</taxon>
        <taxon>Diptera</taxon>
        <taxon>Brachycera</taxon>
        <taxon>Muscomorpha</taxon>
        <taxon>Ephydroidea</taxon>
        <taxon>Drosophilidae</taxon>
        <taxon>Drosophila</taxon>
        <taxon>Sophophora</taxon>
    </lineage>
</organism>
<evidence type="ECO:0000256" key="2">
    <source>
        <dbReference type="ARBA" id="ARBA00022763"/>
    </source>
</evidence>
<feature type="compositionally biased region" description="Basic residues" evidence="4">
    <location>
        <begin position="1040"/>
        <end position="1051"/>
    </location>
</feature>
<feature type="region of interest" description="Disordered" evidence="4">
    <location>
        <begin position="40"/>
        <end position="71"/>
    </location>
</feature>
<reference evidence="6" key="2">
    <citation type="submission" date="2025-08" db="UniProtKB">
        <authorList>
            <consortium name="RefSeq"/>
        </authorList>
    </citation>
    <scope>IDENTIFICATION</scope>
    <source>
        <strain evidence="6">14028-0561.14</strain>
        <tissue evidence="6">Whole fly</tissue>
    </source>
</reference>
<reference evidence="5" key="1">
    <citation type="submission" date="2025-05" db="UniProtKB">
        <authorList>
            <consortium name="RefSeq"/>
        </authorList>
    </citation>
    <scope>NUCLEOTIDE SEQUENCE [LARGE SCALE GENOMIC DNA]</scope>
    <source>
        <strain evidence="5">14028-0561.14</strain>
    </source>
</reference>
<dbReference type="PROSITE" id="PS50138">
    <property type="entry name" value="BRCA2_REPEAT"/>
    <property type="match status" value="4"/>
</dbReference>
<gene>
    <name evidence="6" type="primary">Brca2</name>
</gene>
<dbReference type="RefSeq" id="XP_017016992.2">
    <property type="nucleotide sequence ID" value="XM_017161503.3"/>
</dbReference>
<feature type="region of interest" description="Disordered" evidence="4">
    <location>
        <begin position="267"/>
        <end position="286"/>
    </location>
</feature>